<evidence type="ECO:0000313" key="2">
    <source>
        <dbReference type="Proteomes" id="UP001311915"/>
    </source>
</evidence>
<evidence type="ECO:0000313" key="1">
    <source>
        <dbReference type="EMBL" id="KAK4716799.1"/>
    </source>
</evidence>
<dbReference type="Proteomes" id="UP001311915">
    <property type="component" value="Unassembled WGS sequence"/>
</dbReference>
<sequence>MQQLNKAEFMGVDGRVQQLRRELIEKQSNMRIVPISQSMMDEEKLLRKELEKWSLIDEKIYKQKSRI</sequence>
<organism evidence="1 2">
    <name type="scientific">Solanum pinnatisectum</name>
    <name type="common">tansyleaf nightshade</name>
    <dbReference type="NCBI Taxonomy" id="50273"/>
    <lineage>
        <taxon>Eukaryota</taxon>
        <taxon>Viridiplantae</taxon>
        <taxon>Streptophyta</taxon>
        <taxon>Embryophyta</taxon>
        <taxon>Tracheophyta</taxon>
        <taxon>Spermatophyta</taxon>
        <taxon>Magnoliopsida</taxon>
        <taxon>eudicotyledons</taxon>
        <taxon>Gunneridae</taxon>
        <taxon>Pentapetalae</taxon>
        <taxon>asterids</taxon>
        <taxon>lamiids</taxon>
        <taxon>Solanales</taxon>
        <taxon>Solanaceae</taxon>
        <taxon>Solanoideae</taxon>
        <taxon>Solaneae</taxon>
        <taxon>Solanum</taxon>
    </lineage>
</organism>
<comment type="caution">
    <text evidence="1">The sequence shown here is derived from an EMBL/GenBank/DDBJ whole genome shotgun (WGS) entry which is preliminary data.</text>
</comment>
<accession>A0AAV9KTN0</accession>
<proteinExistence type="predicted"/>
<protein>
    <recommendedName>
        <fullName evidence="3">No apical meristem-associated C-terminal domain-containing protein</fullName>
    </recommendedName>
</protein>
<dbReference type="EMBL" id="JAWPEI010000009">
    <property type="protein sequence ID" value="KAK4716799.1"/>
    <property type="molecule type" value="Genomic_DNA"/>
</dbReference>
<dbReference type="AlphaFoldDB" id="A0AAV9KTN0"/>
<keyword evidence="2" id="KW-1185">Reference proteome</keyword>
<reference evidence="1 2" key="1">
    <citation type="submission" date="2023-10" db="EMBL/GenBank/DDBJ databases">
        <title>Genome-Wide Identification Analysis in wild type Solanum Pinnatisectum Reveals Some Genes Defensing Phytophthora Infestans.</title>
        <authorList>
            <person name="Sun C."/>
        </authorList>
    </citation>
    <scope>NUCLEOTIDE SEQUENCE [LARGE SCALE GENOMIC DNA]</scope>
    <source>
        <strain evidence="1">LQN</strain>
        <tissue evidence="1">Leaf</tissue>
    </source>
</reference>
<gene>
    <name evidence="1" type="ORF">R3W88_015137</name>
</gene>
<evidence type="ECO:0008006" key="3">
    <source>
        <dbReference type="Google" id="ProtNLM"/>
    </source>
</evidence>
<name>A0AAV9KTN0_9SOLN</name>